<sequence>MDYLLIVAEHLTASQPPSPRNLKYAVLHLQAAAEVLLKARLQLEHWSLVFKDPALANRRKFEDGDFESCTTSSALTRLRQIANITIDEKSIKAIETLSKSRNALQHYGLKTSARAVESRAAQVLDFLITFVHDQLLPELPGTEVDKVIGDLDYAGEKLRTIRSFMDTRLKRLAGELRDVRHRTLKCRECDQWGIVVGDGNSSVSCHFCHVLWGPAETMLHSWVITEENWLGVEIDVCPDCDHQALVADYVRVAEAPEKRCTLCFFCGIKG</sequence>
<accession>A0ABZ1K4H7</accession>
<gene>
    <name evidence="1" type="ORF">OG560_18950</name>
</gene>
<dbReference type="EMBL" id="CP108135">
    <property type="protein sequence ID" value="WTP67374.1"/>
    <property type="molecule type" value="Genomic_DNA"/>
</dbReference>
<evidence type="ECO:0008006" key="3">
    <source>
        <dbReference type="Google" id="ProtNLM"/>
    </source>
</evidence>
<organism evidence="1 2">
    <name type="scientific">[Kitasatospora] papulosa</name>
    <dbReference type="NCBI Taxonomy" id="1464011"/>
    <lineage>
        <taxon>Bacteria</taxon>
        <taxon>Bacillati</taxon>
        <taxon>Actinomycetota</taxon>
        <taxon>Actinomycetes</taxon>
        <taxon>Kitasatosporales</taxon>
        <taxon>Streptomycetaceae</taxon>
        <taxon>Streptomyces</taxon>
    </lineage>
</organism>
<reference evidence="1 2" key="1">
    <citation type="submission" date="2022-10" db="EMBL/GenBank/DDBJ databases">
        <title>The complete genomes of actinobacterial strains from the NBC collection.</title>
        <authorList>
            <person name="Joergensen T.S."/>
            <person name="Alvarez Arevalo M."/>
            <person name="Sterndorff E.B."/>
            <person name="Faurdal D."/>
            <person name="Vuksanovic O."/>
            <person name="Mourched A.-S."/>
            <person name="Charusanti P."/>
            <person name="Shaw S."/>
            <person name="Blin K."/>
            <person name="Weber T."/>
        </authorList>
    </citation>
    <scope>NUCLEOTIDE SEQUENCE [LARGE SCALE GENOMIC DNA]</scope>
    <source>
        <strain evidence="1 2">NBC_00185</strain>
    </source>
</reference>
<dbReference type="RefSeq" id="WP_161123411.1">
    <property type="nucleotide sequence ID" value="NZ_CP108135.1"/>
</dbReference>
<keyword evidence="2" id="KW-1185">Reference proteome</keyword>
<name>A0ABZ1K4H7_9ACTN</name>
<protein>
    <recommendedName>
        <fullName evidence="3">HEPN AbiU2-like domain-containing protein</fullName>
    </recommendedName>
</protein>
<evidence type="ECO:0000313" key="1">
    <source>
        <dbReference type="EMBL" id="WTP67374.1"/>
    </source>
</evidence>
<proteinExistence type="predicted"/>
<dbReference type="Proteomes" id="UP001622496">
    <property type="component" value="Chromosome"/>
</dbReference>
<evidence type="ECO:0000313" key="2">
    <source>
        <dbReference type="Proteomes" id="UP001622496"/>
    </source>
</evidence>